<dbReference type="PANTHER" id="PTHR30212:SF2">
    <property type="entry name" value="PROTEIN YIIM"/>
    <property type="match status" value="1"/>
</dbReference>
<comment type="caution">
    <text evidence="2">The sequence shown here is derived from an EMBL/GenBank/DDBJ whole genome shotgun (WGS) entry which is preliminary data.</text>
</comment>
<sequence length="235" mass="27028">MDILLKEIFVGKPKTVGQKEAIEPMEREWTSGIFKEPVHGPIWVGKTNVSGDGQADLKNHGGPEKAIFAYPSSHYLYWQEELKTADIRPGGMGENFSLEYVKEEQISIGDTFQVGEVMIQVSQPRQPCWKPARRFKRKELALLIQNTGKTGWYFRVLQEGTVQEGDKLILLERPHPEWTIAQCNYVMHVDKQNMELAQELANIELLATNWRKTLADRVDKRQVKDIRKRVLGPNE</sequence>
<feature type="domain" description="MOSC" evidence="1">
    <location>
        <begin position="36"/>
        <end position="171"/>
    </location>
</feature>
<dbReference type="InterPro" id="IPR052353">
    <property type="entry name" value="Benzoxazolinone_Detox_Enz"/>
</dbReference>
<dbReference type="RefSeq" id="WP_057981711.1">
    <property type="nucleotide sequence ID" value="NZ_LDJR01000060.1"/>
</dbReference>
<dbReference type="SUPFAM" id="SSF50800">
    <property type="entry name" value="PK beta-barrel domain-like"/>
    <property type="match status" value="1"/>
</dbReference>
<dbReference type="AlphaFoldDB" id="A0A177ZK69"/>
<dbReference type="PANTHER" id="PTHR30212">
    <property type="entry name" value="PROTEIN YIIM"/>
    <property type="match status" value="1"/>
</dbReference>
<evidence type="ECO:0000313" key="2">
    <source>
        <dbReference type="EMBL" id="OAK67288.1"/>
    </source>
</evidence>
<dbReference type="Pfam" id="PF03475">
    <property type="entry name" value="YiiM_3-alpha"/>
    <property type="match status" value="1"/>
</dbReference>
<proteinExistence type="predicted"/>
<dbReference type="InterPro" id="IPR005163">
    <property type="entry name" value="Tri_helical_YiiM-like"/>
</dbReference>
<reference evidence="2 3" key="1">
    <citation type="submission" date="2015-05" db="EMBL/GenBank/DDBJ databases">
        <title>Comparison of genome.</title>
        <authorList>
            <person name="Zheng Z."/>
            <person name="Sun M."/>
        </authorList>
    </citation>
    <scope>NUCLEOTIDE SEQUENCE [LARGE SCALE GENOMIC DNA]</scope>
    <source>
        <strain evidence="2 3">G25-74</strain>
    </source>
</reference>
<dbReference type="GO" id="GO:0030170">
    <property type="term" value="F:pyridoxal phosphate binding"/>
    <property type="evidence" value="ECO:0007669"/>
    <property type="project" value="InterPro"/>
</dbReference>
<evidence type="ECO:0000313" key="3">
    <source>
        <dbReference type="Proteomes" id="UP000077881"/>
    </source>
</evidence>
<dbReference type="Gene3D" id="2.40.33.20">
    <property type="entry name" value="PK beta-barrel domain-like"/>
    <property type="match status" value="1"/>
</dbReference>
<dbReference type="GO" id="GO:0030151">
    <property type="term" value="F:molybdenum ion binding"/>
    <property type="evidence" value="ECO:0007669"/>
    <property type="project" value="InterPro"/>
</dbReference>
<organism evidence="2 3">
    <name type="scientific">Lederbergia galactosidilytica</name>
    <dbReference type="NCBI Taxonomy" id="217031"/>
    <lineage>
        <taxon>Bacteria</taxon>
        <taxon>Bacillati</taxon>
        <taxon>Bacillota</taxon>
        <taxon>Bacilli</taxon>
        <taxon>Bacillales</taxon>
        <taxon>Bacillaceae</taxon>
        <taxon>Lederbergia</taxon>
    </lineage>
</organism>
<name>A0A177ZK69_9BACI</name>
<dbReference type="InterPro" id="IPR011037">
    <property type="entry name" value="Pyrv_Knase-like_insert_dom_sf"/>
</dbReference>
<evidence type="ECO:0000259" key="1">
    <source>
        <dbReference type="PROSITE" id="PS51340"/>
    </source>
</evidence>
<dbReference type="GO" id="GO:0003824">
    <property type="term" value="F:catalytic activity"/>
    <property type="evidence" value="ECO:0007669"/>
    <property type="project" value="InterPro"/>
</dbReference>
<dbReference type="PROSITE" id="PS51340">
    <property type="entry name" value="MOSC"/>
    <property type="match status" value="1"/>
</dbReference>
<dbReference type="Pfam" id="PF03473">
    <property type="entry name" value="MOSC"/>
    <property type="match status" value="1"/>
</dbReference>
<accession>A0A177ZK69</accession>
<gene>
    <name evidence="2" type="ORF">ABB05_19200</name>
</gene>
<dbReference type="Proteomes" id="UP000077881">
    <property type="component" value="Unassembled WGS sequence"/>
</dbReference>
<dbReference type="OrthoDB" id="9786134at2"/>
<dbReference type="EMBL" id="LDJR01000060">
    <property type="protein sequence ID" value="OAK67288.1"/>
    <property type="molecule type" value="Genomic_DNA"/>
</dbReference>
<protein>
    <submittedName>
        <fullName evidence="2">Sulfurase</fullName>
    </submittedName>
</protein>
<keyword evidence="3" id="KW-1185">Reference proteome</keyword>
<dbReference type="PATRIC" id="fig|217031.6.peg.4169"/>
<dbReference type="InterPro" id="IPR005302">
    <property type="entry name" value="MoCF_Sase_C"/>
</dbReference>
<dbReference type="STRING" id="217031.ABB05_19200"/>